<dbReference type="EMBL" id="WAGF01000073">
    <property type="protein sequence ID" value="KAB0871837.1"/>
    <property type="molecule type" value="Genomic_DNA"/>
</dbReference>
<dbReference type="PROSITE" id="PS50111">
    <property type="entry name" value="CHEMOTAXIS_TRANSDUC_2"/>
    <property type="match status" value="1"/>
</dbReference>
<dbReference type="InterPro" id="IPR051310">
    <property type="entry name" value="MCP_chemotaxis"/>
</dbReference>
<comment type="caution">
    <text evidence="5">The sequence shown here is derived from an EMBL/GenBank/DDBJ whole genome shotgun (WGS) entry which is preliminary data.</text>
</comment>
<gene>
    <name evidence="5" type="ORF">FZI38_23270</name>
</gene>
<evidence type="ECO:0000313" key="6">
    <source>
        <dbReference type="Proteomes" id="UP000439917"/>
    </source>
</evidence>
<evidence type="ECO:0000256" key="1">
    <source>
        <dbReference type="ARBA" id="ARBA00022500"/>
    </source>
</evidence>
<dbReference type="PANTHER" id="PTHR43531">
    <property type="entry name" value="PROTEIN ICFG"/>
    <property type="match status" value="1"/>
</dbReference>
<organism evidence="5 6">
    <name type="scientific">Cronobacter sakazakii</name>
    <name type="common">Enterobacter sakazakii</name>
    <dbReference type="NCBI Taxonomy" id="28141"/>
    <lineage>
        <taxon>Bacteria</taxon>
        <taxon>Pseudomonadati</taxon>
        <taxon>Pseudomonadota</taxon>
        <taxon>Gammaproteobacteria</taxon>
        <taxon>Enterobacterales</taxon>
        <taxon>Enterobacteriaceae</taxon>
        <taxon>Cronobacter</taxon>
    </lineage>
</organism>
<keyword evidence="3" id="KW-0807">Transducer</keyword>
<dbReference type="InterPro" id="IPR004089">
    <property type="entry name" value="MCPsignal_dom"/>
</dbReference>
<dbReference type="Proteomes" id="UP000439917">
    <property type="component" value="Unassembled WGS sequence"/>
</dbReference>
<evidence type="ECO:0000259" key="4">
    <source>
        <dbReference type="PROSITE" id="PS50111"/>
    </source>
</evidence>
<sequence>MEQITTVITQTADNAHEAERLTRLMEEEMQSASAVAHAARQSMADIQASSEQISRIVGSIDDISFQTNLLALNAAVEAARAGELGRGFAVVASEVRTLSQRCAREAGLIRELVANNMAKIGEGVEHVDASGKALDGAVANTARMRTFISDIARAAAEQSLGVSQV</sequence>
<dbReference type="SUPFAM" id="SSF58104">
    <property type="entry name" value="Methyl-accepting chemotaxis protein (MCP) signaling domain"/>
    <property type="match status" value="1"/>
</dbReference>
<dbReference type="PANTHER" id="PTHR43531:SF11">
    <property type="entry name" value="METHYL-ACCEPTING CHEMOTAXIS PROTEIN 3"/>
    <property type="match status" value="1"/>
</dbReference>
<feature type="domain" description="Methyl-accepting transducer" evidence="4">
    <location>
        <begin position="1"/>
        <end position="165"/>
    </location>
</feature>
<dbReference type="SMART" id="SM00283">
    <property type="entry name" value="MA"/>
    <property type="match status" value="1"/>
</dbReference>
<dbReference type="Pfam" id="PF00015">
    <property type="entry name" value="MCPsignal"/>
    <property type="match status" value="1"/>
</dbReference>
<accession>A0AAN6AUV1</accession>
<reference evidence="5 6" key="1">
    <citation type="submission" date="2019-09" db="EMBL/GenBank/DDBJ databases">
        <title>Prevalence, distribution, and phylogeny of type two toxin-antitoxin genes possessed by Cronobacter species where C. sakazakii homologs follow sequence type lineages.</title>
        <authorList>
            <person name="Finkelstein S."/>
            <person name="Negrete F."/>
            <person name="Jang H."/>
            <person name="Gopinath G.R."/>
            <person name="Tall B.D."/>
        </authorList>
    </citation>
    <scope>NUCLEOTIDE SEQUENCE [LARGE SCALE GENOMIC DNA]</scope>
    <source>
        <strain evidence="5 6">MOD1_Comp4</strain>
    </source>
</reference>
<dbReference type="AlphaFoldDB" id="A0AAN6AUV1"/>
<evidence type="ECO:0000313" key="5">
    <source>
        <dbReference type="EMBL" id="KAB0871837.1"/>
    </source>
</evidence>
<dbReference type="GO" id="GO:0016020">
    <property type="term" value="C:membrane"/>
    <property type="evidence" value="ECO:0007669"/>
    <property type="project" value="InterPro"/>
</dbReference>
<evidence type="ECO:0000256" key="2">
    <source>
        <dbReference type="ARBA" id="ARBA00029447"/>
    </source>
</evidence>
<name>A0AAN6AUV1_CROSK</name>
<evidence type="ECO:0000256" key="3">
    <source>
        <dbReference type="PROSITE-ProRule" id="PRU00284"/>
    </source>
</evidence>
<comment type="similarity">
    <text evidence="2">Belongs to the methyl-accepting chemotaxis (MCP) protein family.</text>
</comment>
<dbReference type="GO" id="GO:0007165">
    <property type="term" value="P:signal transduction"/>
    <property type="evidence" value="ECO:0007669"/>
    <property type="project" value="UniProtKB-KW"/>
</dbReference>
<keyword evidence="1" id="KW-0145">Chemotaxis</keyword>
<dbReference type="Gene3D" id="1.10.287.950">
    <property type="entry name" value="Methyl-accepting chemotaxis protein"/>
    <property type="match status" value="1"/>
</dbReference>
<dbReference type="GO" id="GO:0006935">
    <property type="term" value="P:chemotaxis"/>
    <property type="evidence" value="ECO:0007669"/>
    <property type="project" value="UniProtKB-KW"/>
</dbReference>
<feature type="non-terminal residue" evidence="5">
    <location>
        <position position="1"/>
    </location>
</feature>
<protein>
    <submittedName>
        <fullName evidence="5">Chemotaxis protein</fullName>
    </submittedName>
</protein>
<proteinExistence type="inferred from homology"/>
<feature type="non-terminal residue" evidence="5">
    <location>
        <position position="165"/>
    </location>
</feature>